<dbReference type="Pfam" id="PF08642">
    <property type="entry name" value="Rxt3"/>
    <property type="match status" value="1"/>
</dbReference>
<organism evidence="2 3">
    <name type="scientific">Lecanosticta acicola</name>
    <dbReference type="NCBI Taxonomy" id="111012"/>
    <lineage>
        <taxon>Eukaryota</taxon>
        <taxon>Fungi</taxon>
        <taxon>Dikarya</taxon>
        <taxon>Ascomycota</taxon>
        <taxon>Pezizomycotina</taxon>
        <taxon>Dothideomycetes</taxon>
        <taxon>Dothideomycetidae</taxon>
        <taxon>Mycosphaerellales</taxon>
        <taxon>Mycosphaerellaceae</taxon>
        <taxon>Lecanosticta</taxon>
    </lineage>
</organism>
<feature type="region of interest" description="Disordered" evidence="1">
    <location>
        <begin position="692"/>
        <end position="722"/>
    </location>
</feature>
<evidence type="ECO:0008006" key="4">
    <source>
        <dbReference type="Google" id="ProtNLM"/>
    </source>
</evidence>
<feature type="region of interest" description="Disordered" evidence="1">
    <location>
        <begin position="1"/>
        <end position="237"/>
    </location>
</feature>
<feature type="compositionally biased region" description="Low complexity" evidence="1">
    <location>
        <begin position="60"/>
        <end position="74"/>
    </location>
</feature>
<proteinExistence type="predicted"/>
<feature type="region of interest" description="Disordered" evidence="1">
    <location>
        <begin position="347"/>
        <end position="369"/>
    </location>
</feature>
<comment type="caution">
    <text evidence="2">The sequence shown here is derived from an EMBL/GenBank/DDBJ whole genome shotgun (WGS) entry which is preliminary data.</text>
</comment>
<dbReference type="EMBL" id="CAVMBE010000038">
    <property type="protein sequence ID" value="CAK4030561.1"/>
    <property type="molecule type" value="Genomic_DNA"/>
</dbReference>
<dbReference type="Gene3D" id="2.170.130.20">
    <property type="entry name" value="LCCL-like domain"/>
    <property type="match status" value="1"/>
</dbReference>
<dbReference type="SUPFAM" id="SSF69848">
    <property type="entry name" value="LCCL domain"/>
    <property type="match status" value="1"/>
</dbReference>
<feature type="compositionally biased region" description="Polar residues" evidence="1">
    <location>
        <begin position="256"/>
        <end position="269"/>
    </location>
</feature>
<feature type="region of interest" description="Disordered" evidence="1">
    <location>
        <begin position="251"/>
        <end position="302"/>
    </location>
</feature>
<name>A0AAI9EA69_9PEZI</name>
<sequence length="822" mass="90350">MPPPSPPQNPSSSSLHHGSAPRGPPTTSPFPGVRELSNHRAGMSISSILGGGEERKPVGSPHSSIAAPSSTSKSMQPPSPARARSASMREGSDRYMMKGASPPRPGIFAEPPRTVSEPRRDGIFGSPQFSREPAHGFRTYQMPPHDHVHHQNGHGVPPMRPNSQPVDISGPSRTEIPTPYDSRPDFRTSAFRNFGEPPPPQRAEPLPRQERAAFHNGVTSHPQERPTFGSPQVERAQPPMRYQAGSFGTPLREEQATSFRPSYAPTSHPTAEMARESIEGTGHDIRRQYPRPSPPPSELPAYERMRNGVVERPMTLDEHHRLEHQREQQRKESEGSVHRSLLGISPELNRRGRNSPLPQAVQGAQPRHIGPGGDNPGIKMEFGRMFSGLGSGVGSATPNPTHPAIGITTPSRMTPTRHLERGDLVQSAVVELDGRRSTSKIGARKNGRRPREEGEYANDNGRNTPDQQRGTKRAKANSHSAPHHHHHVHPHHHHHHHHEANENTAGPFNMMRFPSNPLSHSGTAGNPAHHHHHHHAHPGHHHHHPPRSAAPARRPSTTVLSKRVLDEVKAKPRKHLGSQLYTTELSLPSAAETPLDAKIKFSSKMTPIPLFEGKENCTFTIRVPRYYLTSSQAGAGQNCSFEEICLRRQLWGSEIYTDDSDVVAAAVHSGWLEGDFGEHNDDLKELQKSLKDDETKEAKQAENGDDVPLSLTAPPPKPVKVPQDHDAHITILILPPLESYASTHQNHVTSREWKRGHDGMSFMIHGIDFVDEGPSSRYAERGAAARKRRITMEEADRREAAAGLLLIANGMGAGAGTVRVGA</sequence>
<feature type="compositionally biased region" description="Basic and acidic residues" evidence="1">
    <location>
        <begin position="273"/>
        <end position="287"/>
    </location>
</feature>
<feature type="compositionally biased region" description="Basic residues" evidence="1">
    <location>
        <begin position="528"/>
        <end position="546"/>
    </location>
</feature>
<accession>A0AAI9EA69</accession>
<evidence type="ECO:0000256" key="1">
    <source>
        <dbReference type="SAM" id="MobiDB-lite"/>
    </source>
</evidence>
<gene>
    <name evidence="2" type="ORF">LECACI_7A005719</name>
</gene>
<dbReference type="InterPro" id="IPR036609">
    <property type="entry name" value="LCCL_sf"/>
</dbReference>
<feature type="region of interest" description="Disordered" evidence="1">
    <location>
        <begin position="426"/>
        <end position="558"/>
    </location>
</feature>
<protein>
    <recommendedName>
        <fullName evidence="4">Rxt3-domain-containing protein</fullName>
    </recommendedName>
</protein>
<dbReference type="AlphaFoldDB" id="A0AAI9EA69"/>
<keyword evidence="3" id="KW-1185">Reference proteome</keyword>
<dbReference type="InterPro" id="IPR013951">
    <property type="entry name" value="Rxt3"/>
</dbReference>
<dbReference type="Proteomes" id="UP001296104">
    <property type="component" value="Unassembled WGS sequence"/>
</dbReference>
<evidence type="ECO:0000313" key="2">
    <source>
        <dbReference type="EMBL" id="CAK4030561.1"/>
    </source>
</evidence>
<reference evidence="2" key="1">
    <citation type="submission" date="2023-11" db="EMBL/GenBank/DDBJ databases">
        <authorList>
            <person name="Alioto T."/>
            <person name="Alioto T."/>
            <person name="Gomez Garrido J."/>
        </authorList>
    </citation>
    <scope>NUCLEOTIDE SEQUENCE</scope>
</reference>
<evidence type="ECO:0000313" key="3">
    <source>
        <dbReference type="Proteomes" id="UP001296104"/>
    </source>
</evidence>
<feature type="compositionally biased region" description="Basic residues" evidence="1">
    <location>
        <begin position="470"/>
        <end position="498"/>
    </location>
</feature>
<feature type="compositionally biased region" description="Basic and acidic residues" evidence="1">
    <location>
        <begin position="692"/>
        <end position="702"/>
    </location>
</feature>